<reference evidence="3 4" key="1">
    <citation type="journal article" date="2010" name="Int. J. Syst. Evol. Microbiol.">
        <title>Vagococcus penaei sp. nov., isolated from spoilage microbiota of cooked shrimp (Penaeus vannamei).</title>
        <authorList>
            <person name="Jaffres E."/>
            <person name="Prevost H."/>
            <person name="Rossero A."/>
            <person name="Joffraud J.J."/>
            <person name="Dousset X."/>
        </authorList>
    </citation>
    <scope>NUCLEOTIDE SEQUENCE [LARGE SCALE GENOMIC DNA]</scope>
    <source>
        <strain evidence="3 4">CD276</strain>
    </source>
</reference>
<dbReference type="PANTHER" id="PTHR12526">
    <property type="entry name" value="GLYCOSYLTRANSFERASE"/>
    <property type="match status" value="1"/>
</dbReference>
<dbReference type="KEGG" id="vpi:BW732_01870"/>
<dbReference type="AlphaFoldDB" id="A0A1Q2D3X7"/>
<dbReference type="STRING" id="633807.BW732_01870"/>
<dbReference type="RefSeq" id="WP_077275193.1">
    <property type="nucleotide sequence ID" value="NZ_CP019609.1"/>
</dbReference>
<dbReference type="OrthoDB" id="9806653at2"/>
<dbReference type="Proteomes" id="UP000188246">
    <property type="component" value="Chromosome"/>
</dbReference>
<organism evidence="3 4">
    <name type="scientific">Vagococcus penaei</name>
    <dbReference type="NCBI Taxonomy" id="633807"/>
    <lineage>
        <taxon>Bacteria</taxon>
        <taxon>Bacillati</taxon>
        <taxon>Bacillota</taxon>
        <taxon>Bacilli</taxon>
        <taxon>Lactobacillales</taxon>
        <taxon>Enterococcaceae</taxon>
        <taxon>Vagococcus</taxon>
    </lineage>
</organism>
<feature type="domain" description="Glycosyltransferase subfamily 4-like N-terminal" evidence="2">
    <location>
        <begin position="21"/>
        <end position="157"/>
    </location>
</feature>
<dbReference type="GO" id="GO:0016757">
    <property type="term" value="F:glycosyltransferase activity"/>
    <property type="evidence" value="ECO:0007669"/>
    <property type="project" value="InterPro"/>
</dbReference>
<evidence type="ECO:0000313" key="4">
    <source>
        <dbReference type="Proteomes" id="UP000188246"/>
    </source>
</evidence>
<dbReference type="Gene3D" id="3.40.50.2000">
    <property type="entry name" value="Glycogen Phosphorylase B"/>
    <property type="match status" value="2"/>
</dbReference>
<proteinExistence type="predicted"/>
<sequence>MKKALVLATVPSMIEKFNMPNIKLLQELGYEVHVACNFNDYGNATFDLINNFKYSLDDLNVSYHQIDFARSPFSLSNFKAFKKLKILQDTEDYSLVHMHTPVGGVIGRLVFKNYPTKVIYTAHGFHFFKGAPVQNWLLYYPVEKYLTKYTDKLITINQEDYDIASSKFKTNVELVNGVGVDIEKFRPTLSDSEKKNIRTEMGLHSEDFILTCVGELNTNKNQTFLVDVVNYAKLHGDNFKLLLVGKGDLKKELEDKINILGLQDNVYLLGYRTDIKNILEITDVLVSASFREGLPVNVIEGMAMGKPLLLSNIRGNRDLVIPNENGFVYNLNDVDYFMDRLVNMKSDKLILENYSDSSRELAKQFNISNVELVMKDIYLITGI</sequence>
<evidence type="ECO:0000259" key="2">
    <source>
        <dbReference type="Pfam" id="PF13477"/>
    </source>
</evidence>
<gene>
    <name evidence="3" type="ORF">BW732_01870</name>
</gene>
<dbReference type="PANTHER" id="PTHR12526:SF630">
    <property type="entry name" value="GLYCOSYLTRANSFERASE"/>
    <property type="match status" value="1"/>
</dbReference>
<evidence type="ECO:0000313" key="3">
    <source>
        <dbReference type="EMBL" id="AQP53096.1"/>
    </source>
</evidence>
<evidence type="ECO:0000259" key="1">
    <source>
        <dbReference type="Pfam" id="PF00534"/>
    </source>
</evidence>
<dbReference type="Pfam" id="PF00534">
    <property type="entry name" value="Glycos_transf_1"/>
    <property type="match status" value="1"/>
</dbReference>
<protein>
    <submittedName>
        <fullName evidence="3">Uncharacterized protein</fullName>
    </submittedName>
</protein>
<name>A0A1Q2D3X7_9ENTE</name>
<dbReference type="CDD" id="cd03808">
    <property type="entry name" value="GT4_CapM-like"/>
    <property type="match status" value="1"/>
</dbReference>
<dbReference type="EMBL" id="CP019609">
    <property type="protein sequence ID" value="AQP53096.1"/>
    <property type="molecule type" value="Genomic_DNA"/>
</dbReference>
<feature type="domain" description="Glycosyl transferase family 1" evidence="1">
    <location>
        <begin position="194"/>
        <end position="355"/>
    </location>
</feature>
<dbReference type="Pfam" id="PF13477">
    <property type="entry name" value="Glyco_trans_4_2"/>
    <property type="match status" value="1"/>
</dbReference>
<dbReference type="InterPro" id="IPR001296">
    <property type="entry name" value="Glyco_trans_1"/>
</dbReference>
<dbReference type="InterPro" id="IPR028098">
    <property type="entry name" value="Glyco_trans_4-like_N"/>
</dbReference>
<dbReference type="SUPFAM" id="SSF53756">
    <property type="entry name" value="UDP-Glycosyltransferase/glycogen phosphorylase"/>
    <property type="match status" value="1"/>
</dbReference>
<keyword evidence="4" id="KW-1185">Reference proteome</keyword>
<accession>A0A1Q2D3X7</accession>